<accession>A0A0F9EEF3</accession>
<sequence length="57" mass="6434">MFLQGDDRFGDELAALLNKHGVDSYIGMRDFLLAEYVVYQLAVLEKLVTKTQGLDNV</sequence>
<gene>
    <name evidence="1" type="ORF">LCGC14_2436120</name>
</gene>
<dbReference type="AlphaFoldDB" id="A0A0F9EEF3"/>
<evidence type="ECO:0000313" key="1">
    <source>
        <dbReference type="EMBL" id="KKL22373.1"/>
    </source>
</evidence>
<comment type="caution">
    <text evidence="1">The sequence shown here is derived from an EMBL/GenBank/DDBJ whole genome shotgun (WGS) entry which is preliminary data.</text>
</comment>
<protein>
    <submittedName>
        <fullName evidence="1">Uncharacterized protein</fullName>
    </submittedName>
</protein>
<name>A0A0F9EEF3_9ZZZZ</name>
<reference evidence="1" key="1">
    <citation type="journal article" date="2015" name="Nature">
        <title>Complex archaea that bridge the gap between prokaryotes and eukaryotes.</title>
        <authorList>
            <person name="Spang A."/>
            <person name="Saw J.H."/>
            <person name="Jorgensen S.L."/>
            <person name="Zaremba-Niedzwiedzka K."/>
            <person name="Martijn J."/>
            <person name="Lind A.E."/>
            <person name="van Eijk R."/>
            <person name="Schleper C."/>
            <person name="Guy L."/>
            <person name="Ettema T.J."/>
        </authorList>
    </citation>
    <scope>NUCLEOTIDE SEQUENCE</scope>
</reference>
<proteinExistence type="predicted"/>
<organism evidence="1">
    <name type="scientific">marine sediment metagenome</name>
    <dbReference type="NCBI Taxonomy" id="412755"/>
    <lineage>
        <taxon>unclassified sequences</taxon>
        <taxon>metagenomes</taxon>
        <taxon>ecological metagenomes</taxon>
    </lineage>
</organism>
<dbReference type="EMBL" id="LAZR01037376">
    <property type="protein sequence ID" value="KKL22373.1"/>
    <property type="molecule type" value="Genomic_DNA"/>
</dbReference>